<dbReference type="GO" id="GO:0017038">
    <property type="term" value="P:protein import"/>
    <property type="evidence" value="ECO:0007669"/>
    <property type="project" value="InterPro"/>
</dbReference>
<dbReference type="Gene3D" id="3.40.50.10070">
    <property type="entry name" value="TolB, N-terminal domain"/>
    <property type="match status" value="1"/>
</dbReference>
<name>A0A432VPH1_9GAMM</name>
<reference evidence="9 10" key="1">
    <citation type="journal article" date="2011" name="Front. Microbiol.">
        <title>Genomic signatures of strain selection and enhancement in Bacillus atrophaeus var. globigii, a historical biowarfare simulant.</title>
        <authorList>
            <person name="Gibbons H.S."/>
            <person name="Broomall S.M."/>
            <person name="McNew L.A."/>
            <person name="Daligault H."/>
            <person name="Chapman C."/>
            <person name="Bruce D."/>
            <person name="Karavis M."/>
            <person name="Krepps M."/>
            <person name="McGregor P.A."/>
            <person name="Hong C."/>
            <person name="Park K.H."/>
            <person name="Akmal A."/>
            <person name="Feldman A."/>
            <person name="Lin J.S."/>
            <person name="Chang W.E."/>
            <person name="Higgs B.W."/>
            <person name="Demirev P."/>
            <person name="Lindquist J."/>
            <person name="Liem A."/>
            <person name="Fochler E."/>
            <person name="Read T.D."/>
            <person name="Tapia R."/>
            <person name="Johnson S."/>
            <person name="Bishop-Lilly K.A."/>
            <person name="Detter C."/>
            <person name="Han C."/>
            <person name="Sozhamannan S."/>
            <person name="Rosenzweig C.N."/>
            <person name="Skowronski E.W."/>
        </authorList>
    </citation>
    <scope>NUCLEOTIDE SEQUENCE [LARGE SCALE GENOMIC DNA]</scope>
    <source>
        <strain evidence="9 10">AK5</strain>
    </source>
</reference>
<dbReference type="InterPro" id="IPR014167">
    <property type="entry name" value="Tol-Pal_TolB"/>
</dbReference>
<dbReference type="GO" id="GO:0042597">
    <property type="term" value="C:periplasmic space"/>
    <property type="evidence" value="ECO:0007669"/>
    <property type="project" value="UniProtKB-SubCell"/>
</dbReference>
<sequence length="456" mass="50380" precursor="true">MKLKQLVFWTIGAIFVAISAMPSAKAQTALEIVITEGQDSARPIAIVPFQFRGEGESPYNFAEIVAADLRRSGRFGPVSNNQLPARPGKDADVRDYAAWARLGVEAMLVGEVTPLSGGRYQVTYELIDPLRGQITGGSAQALVDGQLVDSNDHIIEGRTSVVGEGQFRQYAHRISDVVYEALTGERGAFLTRIAYIYVDFDLENPYHLMVADYDGYNERVLLRSPEPLMSPTWSPDGNKLAYVSFENGRPEIFIQDIYTTSREKLTSFQGINGSPAWSPDGTKMAMVLSKDGAPNIYVMDIASRRLEQITDHWRIDTEPSWTPDGKSLTFTSERGGRAQVYRVDLSSKQIRRVTFEGEANLGGVVTPDGNGLVVVHRANGRFHIARQDFPSGNLMVLTETSLDESPSVAPNGSMIIYSTTYRDKQVLALVSMDGRFRARLPSRDGEVKAPAWSPFL</sequence>
<accession>A0A432VPH1</accession>
<evidence type="ECO:0000256" key="3">
    <source>
        <dbReference type="ARBA" id="ARBA00022618"/>
    </source>
</evidence>
<protein>
    <recommendedName>
        <fullName evidence="7">Tol-Pal system protein TolB</fullName>
    </recommendedName>
</protein>
<evidence type="ECO:0000256" key="7">
    <source>
        <dbReference type="HAMAP-Rule" id="MF_00671"/>
    </source>
</evidence>
<dbReference type="InterPro" id="IPR011042">
    <property type="entry name" value="6-blade_b-propeller_TolB-like"/>
</dbReference>
<evidence type="ECO:0000256" key="6">
    <source>
        <dbReference type="ARBA" id="ARBA00023306"/>
    </source>
</evidence>
<dbReference type="Gene3D" id="2.120.10.30">
    <property type="entry name" value="TolB, C-terminal domain"/>
    <property type="match status" value="1"/>
</dbReference>
<keyword evidence="6 7" id="KW-0131">Cell cycle</keyword>
<dbReference type="NCBIfam" id="TIGR02800">
    <property type="entry name" value="propeller_TolB"/>
    <property type="match status" value="1"/>
</dbReference>
<comment type="function">
    <text evidence="7">Part of the Tol-Pal system, which plays a role in outer membrane invagination during cell division and is important for maintaining outer membrane integrity.</text>
</comment>
<comment type="caution">
    <text evidence="9">The sequence shown here is derived from an EMBL/GenBank/DDBJ whole genome shotgun (WGS) entry which is preliminary data.</text>
</comment>
<dbReference type="HAMAP" id="MF_00671">
    <property type="entry name" value="TolB"/>
    <property type="match status" value="1"/>
</dbReference>
<evidence type="ECO:0000259" key="8">
    <source>
        <dbReference type="Pfam" id="PF04052"/>
    </source>
</evidence>
<dbReference type="Pfam" id="PF07676">
    <property type="entry name" value="PD40"/>
    <property type="match status" value="4"/>
</dbReference>
<feature type="chain" id="PRO_5019597308" description="Tol-Pal system protein TolB" evidence="7">
    <location>
        <begin position="27"/>
        <end position="456"/>
    </location>
</feature>
<dbReference type="AlphaFoldDB" id="A0A432VPH1"/>
<dbReference type="Pfam" id="PF04052">
    <property type="entry name" value="TolB_N"/>
    <property type="match status" value="1"/>
</dbReference>
<feature type="domain" description="TolB N-terminal" evidence="8">
    <location>
        <begin position="30"/>
        <end position="133"/>
    </location>
</feature>
<dbReference type="EMBL" id="PIPI01000013">
    <property type="protein sequence ID" value="RUO18051.1"/>
    <property type="molecule type" value="Genomic_DNA"/>
</dbReference>
<dbReference type="GO" id="GO:0051301">
    <property type="term" value="P:cell division"/>
    <property type="evidence" value="ECO:0007669"/>
    <property type="project" value="UniProtKB-UniRule"/>
</dbReference>
<dbReference type="PANTHER" id="PTHR36842">
    <property type="entry name" value="PROTEIN TOLB HOMOLOG"/>
    <property type="match status" value="1"/>
</dbReference>
<evidence type="ECO:0000313" key="10">
    <source>
        <dbReference type="Proteomes" id="UP000288212"/>
    </source>
</evidence>
<dbReference type="PANTHER" id="PTHR36842:SF1">
    <property type="entry name" value="PROTEIN TOLB"/>
    <property type="match status" value="1"/>
</dbReference>
<evidence type="ECO:0000313" key="9">
    <source>
        <dbReference type="EMBL" id="RUO18051.1"/>
    </source>
</evidence>
<dbReference type="OrthoDB" id="9802240at2"/>
<gene>
    <name evidence="7 9" type="primary">tolB</name>
    <name evidence="9" type="ORF">CWE06_12095</name>
</gene>
<comment type="similarity">
    <text evidence="2 7">Belongs to the TolB family.</text>
</comment>
<dbReference type="InterPro" id="IPR011659">
    <property type="entry name" value="WD40"/>
</dbReference>
<feature type="signal peptide" evidence="7">
    <location>
        <begin position="1"/>
        <end position="26"/>
    </location>
</feature>
<evidence type="ECO:0000256" key="2">
    <source>
        <dbReference type="ARBA" id="ARBA00009820"/>
    </source>
</evidence>
<comment type="subunit">
    <text evidence="7">The Tol-Pal system is composed of five core proteins: the inner membrane proteins TolA, TolQ and TolR, the periplasmic protein TolB and the outer membrane protein Pal. They form a network linking the inner and outer membranes and the peptidoglycan layer.</text>
</comment>
<dbReference type="Proteomes" id="UP000288212">
    <property type="component" value="Unassembled WGS sequence"/>
</dbReference>
<evidence type="ECO:0000256" key="5">
    <source>
        <dbReference type="ARBA" id="ARBA00022764"/>
    </source>
</evidence>
<dbReference type="SUPFAM" id="SSF69304">
    <property type="entry name" value="Tricorn protease N-terminal domain"/>
    <property type="match status" value="1"/>
</dbReference>
<keyword evidence="4 7" id="KW-0732">Signal</keyword>
<comment type="subcellular location">
    <subcellularLocation>
        <location evidence="1 7">Periplasm</location>
    </subcellularLocation>
</comment>
<keyword evidence="3 7" id="KW-0132">Cell division</keyword>
<organism evidence="9 10">
    <name type="scientific">Aliidiomarina haloalkalitolerans</name>
    <dbReference type="NCBI Taxonomy" id="859059"/>
    <lineage>
        <taxon>Bacteria</taxon>
        <taxon>Pseudomonadati</taxon>
        <taxon>Pseudomonadota</taxon>
        <taxon>Gammaproteobacteria</taxon>
        <taxon>Alteromonadales</taxon>
        <taxon>Idiomarinaceae</taxon>
        <taxon>Aliidiomarina</taxon>
    </lineage>
</organism>
<evidence type="ECO:0000256" key="1">
    <source>
        <dbReference type="ARBA" id="ARBA00004418"/>
    </source>
</evidence>
<dbReference type="InterPro" id="IPR007195">
    <property type="entry name" value="TolB_N"/>
</dbReference>
<evidence type="ECO:0000256" key="4">
    <source>
        <dbReference type="ARBA" id="ARBA00022729"/>
    </source>
</evidence>
<dbReference type="SUPFAM" id="SSF52964">
    <property type="entry name" value="TolB, N-terminal domain"/>
    <property type="match status" value="1"/>
</dbReference>
<proteinExistence type="inferred from homology"/>
<keyword evidence="5 7" id="KW-0574">Periplasm</keyword>
<keyword evidence="10" id="KW-1185">Reference proteome</keyword>